<dbReference type="Proteomes" id="UP000824120">
    <property type="component" value="Chromosome 11"/>
</dbReference>
<name>A0A9J5WK64_SOLCO</name>
<protein>
    <submittedName>
        <fullName evidence="1">Uncharacterized protein</fullName>
    </submittedName>
</protein>
<organism evidence="1 2">
    <name type="scientific">Solanum commersonii</name>
    <name type="common">Commerson's wild potato</name>
    <name type="synonym">Commerson's nightshade</name>
    <dbReference type="NCBI Taxonomy" id="4109"/>
    <lineage>
        <taxon>Eukaryota</taxon>
        <taxon>Viridiplantae</taxon>
        <taxon>Streptophyta</taxon>
        <taxon>Embryophyta</taxon>
        <taxon>Tracheophyta</taxon>
        <taxon>Spermatophyta</taxon>
        <taxon>Magnoliopsida</taxon>
        <taxon>eudicotyledons</taxon>
        <taxon>Gunneridae</taxon>
        <taxon>Pentapetalae</taxon>
        <taxon>asterids</taxon>
        <taxon>lamiids</taxon>
        <taxon>Solanales</taxon>
        <taxon>Solanaceae</taxon>
        <taxon>Solanoideae</taxon>
        <taxon>Solaneae</taxon>
        <taxon>Solanum</taxon>
    </lineage>
</organism>
<evidence type="ECO:0000313" key="1">
    <source>
        <dbReference type="EMBL" id="KAG5575781.1"/>
    </source>
</evidence>
<gene>
    <name evidence="1" type="ORF">H5410_055915</name>
</gene>
<sequence>MGREGHHGSWWFPWSLRQCASQPFQALKDLSGLHGHLDGPSRPPQLVVVPVVLEEVYSSDYTTPTKLRGLHGPWS</sequence>
<keyword evidence="2" id="KW-1185">Reference proteome</keyword>
<reference evidence="1 2" key="1">
    <citation type="submission" date="2020-09" db="EMBL/GenBank/DDBJ databases">
        <title>De no assembly of potato wild relative species, Solanum commersonii.</title>
        <authorList>
            <person name="Cho K."/>
        </authorList>
    </citation>
    <scope>NUCLEOTIDE SEQUENCE [LARGE SCALE GENOMIC DNA]</scope>
    <source>
        <strain evidence="1">LZ3.2</strain>
        <tissue evidence="1">Leaf</tissue>
    </source>
</reference>
<accession>A0A9J5WK64</accession>
<proteinExistence type="predicted"/>
<comment type="caution">
    <text evidence="1">The sequence shown here is derived from an EMBL/GenBank/DDBJ whole genome shotgun (WGS) entry which is preliminary data.</text>
</comment>
<dbReference type="EMBL" id="JACXVP010000011">
    <property type="protein sequence ID" value="KAG5575781.1"/>
    <property type="molecule type" value="Genomic_DNA"/>
</dbReference>
<evidence type="ECO:0000313" key="2">
    <source>
        <dbReference type="Proteomes" id="UP000824120"/>
    </source>
</evidence>
<dbReference type="AlphaFoldDB" id="A0A9J5WK64"/>